<feature type="transmembrane region" description="Helical" evidence="1">
    <location>
        <begin position="6"/>
        <end position="25"/>
    </location>
</feature>
<dbReference type="Proteomes" id="UP000571701">
    <property type="component" value="Unassembled WGS sequence"/>
</dbReference>
<accession>A0A7W2FUR6</accession>
<protein>
    <recommendedName>
        <fullName evidence="4">SMODS-associating 2TM beta-strand rich effector domain-containing protein</fullName>
    </recommendedName>
</protein>
<dbReference type="EMBL" id="JACFYF010000028">
    <property type="protein sequence ID" value="MBA5764624.1"/>
    <property type="molecule type" value="Genomic_DNA"/>
</dbReference>
<evidence type="ECO:0008006" key="4">
    <source>
        <dbReference type="Google" id="ProtNLM"/>
    </source>
</evidence>
<evidence type="ECO:0000256" key="1">
    <source>
        <dbReference type="SAM" id="Phobius"/>
    </source>
</evidence>
<sequence length="158" mass="17816">MSELHWTLLIGICSSLAATFIFIGLSELTTRWLIPYFKDFVYSGVRIDGDWVYQTQSSEASEVDIVLTLNQKAGKVSGSLMYAYGDRKTDFDLNGEIHNMIFSATAVAKSRRHVDATSMLLHIDQYEGSLRLTGAFSAVERVNKIVSFEDVMFVERRS</sequence>
<proteinExistence type="predicted"/>
<keyword evidence="3" id="KW-1185">Reference proteome</keyword>
<evidence type="ECO:0000313" key="3">
    <source>
        <dbReference type="Proteomes" id="UP000571701"/>
    </source>
</evidence>
<dbReference type="AlphaFoldDB" id="A0A7W2FUR6"/>
<organism evidence="2 3">
    <name type="scientific">Vibrio marinisediminis</name>
    <dbReference type="NCBI Taxonomy" id="2758441"/>
    <lineage>
        <taxon>Bacteria</taxon>
        <taxon>Pseudomonadati</taxon>
        <taxon>Pseudomonadota</taxon>
        <taxon>Gammaproteobacteria</taxon>
        <taxon>Vibrionales</taxon>
        <taxon>Vibrionaceae</taxon>
        <taxon>Vibrio</taxon>
    </lineage>
</organism>
<keyword evidence="1" id="KW-0812">Transmembrane</keyword>
<keyword evidence="1" id="KW-0472">Membrane</keyword>
<gene>
    <name evidence="2" type="ORF">H2O73_19880</name>
</gene>
<comment type="caution">
    <text evidence="2">The sequence shown here is derived from an EMBL/GenBank/DDBJ whole genome shotgun (WGS) entry which is preliminary data.</text>
</comment>
<dbReference type="RefSeq" id="WP_182110667.1">
    <property type="nucleotide sequence ID" value="NZ_JACFYF010000028.1"/>
</dbReference>
<keyword evidence="1" id="KW-1133">Transmembrane helix</keyword>
<reference evidence="2 3" key="1">
    <citation type="submission" date="2020-07" db="EMBL/GenBank/DDBJ databases">
        <title>Vibrio marinisediminis sp. nov., isolated from marine sediment.</title>
        <authorList>
            <person name="Ji X."/>
        </authorList>
    </citation>
    <scope>NUCLEOTIDE SEQUENCE [LARGE SCALE GENOMIC DNA]</scope>
    <source>
        <strain evidence="2 3">404</strain>
    </source>
</reference>
<evidence type="ECO:0000313" key="2">
    <source>
        <dbReference type="EMBL" id="MBA5764624.1"/>
    </source>
</evidence>
<name>A0A7W2FUR6_9VIBR</name>